<keyword evidence="3" id="KW-0812">Transmembrane</keyword>
<keyword evidence="3" id="KW-0472">Membrane</keyword>
<organism evidence="4">
    <name type="scientific">marine metagenome</name>
    <dbReference type="NCBI Taxonomy" id="408172"/>
    <lineage>
        <taxon>unclassified sequences</taxon>
        <taxon>metagenomes</taxon>
        <taxon>ecological metagenomes</taxon>
    </lineage>
</organism>
<feature type="compositionally biased region" description="Basic and acidic residues" evidence="2">
    <location>
        <begin position="351"/>
        <end position="363"/>
    </location>
</feature>
<dbReference type="EMBL" id="UINC01001188">
    <property type="protein sequence ID" value="SUZ73743.1"/>
    <property type="molecule type" value="Genomic_DNA"/>
</dbReference>
<feature type="coiled-coil region" evidence="1">
    <location>
        <begin position="109"/>
        <end position="136"/>
    </location>
</feature>
<keyword evidence="1" id="KW-0175">Coiled coil</keyword>
<dbReference type="AlphaFoldDB" id="A0A381Q7X8"/>
<evidence type="ECO:0000256" key="3">
    <source>
        <dbReference type="SAM" id="Phobius"/>
    </source>
</evidence>
<sequence length="363" mass="41151">MRDFRSQIWNRRCSFNCGLSQTGIKNYFKTNTYFQLLELPNGSITSHVNVFKSRNMILRFSLHFNLLRKNTVQTGLSTKPVLLVLSLKIIVLSLFCFSEIVFFGARLQAESHEKGLQSYVKNAKNLEDNKRKARRVAAQKSNGRVIKYYLIRKSVVQSKKSKAKTAAVKMVDAGLITASMVKKNRWFVQKPFETSYTKISPIKRYQPPRLSPEENEKTSRKVFTISKNHARDAGPVKPGSLYPEDTSRGALKMTKTRASDTGTTRPGIVYSENSGREAFKISTTRARKTGPVKPDILYPESVSREAKNMSNIRSIKYTVPRKGLVYSAEMLKSMGRRPPVKNIPFKSESSALEKKEESNSNGD</sequence>
<reference evidence="4" key="1">
    <citation type="submission" date="2018-05" db="EMBL/GenBank/DDBJ databases">
        <authorList>
            <person name="Lanie J.A."/>
            <person name="Ng W.-L."/>
            <person name="Kazmierczak K.M."/>
            <person name="Andrzejewski T.M."/>
            <person name="Davidsen T.M."/>
            <person name="Wayne K.J."/>
            <person name="Tettelin H."/>
            <person name="Glass J.I."/>
            <person name="Rusch D."/>
            <person name="Podicherti R."/>
            <person name="Tsui H.-C.T."/>
            <person name="Winkler M.E."/>
        </authorList>
    </citation>
    <scope>NUCLEOTIDE SEQUENCE</scope>
</reference>
<feature type="region of interest" description="Disordered" evidence="2">
    <location>
        <begin position="333"/>
        <end position="363"/>
    </location>
</feature>
<evidence type="ECO:0000313" key="4">
    <source>
        <dbReference type="EMBL" id="SUZ73743.1"/>
    </source>
</evidence>
<proteinExistence type="predicted"/>
<feature type="transmembrane region" description="Helical" evidence="3">
    <location>
        <begin position="81"/>
        <end position="105"/>
    </location>
</feature>
<protein>
    <submittedName>
        <fullName evidence="4">Uncharacterized protein</fullName>
    </submittedName>
</protein>
<evidence type="ECO:0000256" key="1">
    <source>
        <dbReference type="SAM" id="Coils"/>
    </source>
</evidence>
<gene>
    <name evidence="4" type="ORF">METZ01_LOCUS26597</name>
</gene>
<keyword evidence="3" id="KW-1133">Transmembrane helix</keyword>
<accession>A0A381Q7X8</accession>
<evidence type="ECO:0000256" key="2">
    <source>
        <dbReference type="SAM" id="MobiDB-lite"/>
    </source>
</evidence>
<name>A0A381Q7X8_9ZZZZ</name>